<dbReference type="KEGG" id="rhoz:GXP67_27440"/>
<evidence type="ECO:0000313" key="1">
    <source>
        <dbReference type="EMBL" id="QHT70114.1"/>
    </source>
</evidence>
<protein>
    <recommendedName>
        <fullName evidence="3">Lipoprotein</fullName>
    </recommendedName>
</protein>
<dbReference type="Proteomes" id="UP000480178">
    <property type="component" value="Chromosome"/>
</dbReference>
<sequence length="137" mass="15697">MNVSIRSKRVSILFVALISSLCSCVQLQRSEEIVSQQQLEEESNYINEVHVFVTQPTARAYQETMRYEAIGSNISSFEHVLKRVKKRARKDGCEALVQVKFYRQMFGNGKLGSSFPKVEAIGIRYTDDYYGQSSIKE</sequence>
<accession>A0A6C0GQH8</accession>
<evidence type="ECO:0008006" key="3">
    <source>
        <dbReference type="Google" id="ProtNLM"/>
    </source>
</evidence>
<dbReference type="RefSeq" id="WP_162446097.1">
    <property type="nucleotide sequence ID" value="NZ_CP048222.1"/>
</dbReference>
<proteinExistence type="predicted"/>
<dbReference type="AlphaFoldDB" id="A0A6C0GQH8"/>
<gene>
    <name evidence="1" type="ORF">GXP67_27440</name>
</gene>
<organism evidence="1 2">
    <name type="scientific">Rhodocytophaga rosea</name>
    <dbReference type="NCBI Taxonomy" id="2704465"/>
    <lineage>
        <taxon>Bacteria</taxon>
        <taxon>Pseudomonadati</taxon>
        <taxon>Bacteroidota</taxon>
        <taxon>Cytophagia</taxon>
        <taxon>Cytophagales</taxon>
        <taxon>Rhodocytophagaceae</taxon>
        <taxon>Rhodocytophaga</taxon>
    </lineage>
</organism>
<dbReference type="PROSITE" id="PS51257">
    <property type="entry name" value="PROKAR_LIPOPROTEIN"/>
    <property type="match status" value="1"/>
</dbReference>
<keyword evidence="2" id="KW-1185">Reference proteome</keyword>
<dbReference type="EMBL" id="CP048222">
    <property type="protein sequence ID" value="QHT70114.1"/>
    <property type="molecule type" value="Genomic_DNA"/>
</dbReference>
<name>A0A6C0GQH8_9BACT</name>
<reference evidence="1 2" key="1">
    <citation type="submission" date="2020-01" db="EMBL/GenBank/DDBJ databases">
        <authorList>
            <person name="Kim M.K."/>
        </authorList>
    </citation>
    <scope>NUCLEOTIDE SEQUENCE [LARGE SCALE GENOMIC DNA]</scope>
    <source>
        <strain evidence="1 2">172606-1</strain>
    </source>
</reference>
<evidence type="ECO:0000313" key="2">
    <source>
        <dbReference type="Proteomes" id="UP000480178"/>
    </source>
</evidence>